<sequence length="513" mass="59217">MEVLRSVPVLLGVVSLFTLLYGLLLVVYRLYFHPLKSYPGPKHLAAFGSFHSYKNQIAGTWHKYMLEVHEKYGPIVRIGPDHLAVDGSIGWPDIYDHKRANRPEFGRIVKWFNPSGKGMHNIFTADRENHRRQRRLMAHAFSQSAMYEQESLIKMYVDLLITRLQEHSTAHKPVDAVRWFNFATFDIIGDLAFADSFDCLGSSNMHPWVSMIFDNVRAGSILRFCFDNPLLAIPMRSFYGKRMLEAQEQHRALASEKTKRRLALGPAPDGRKDFLTYMLRHNDEKGMTETEIIHNTEPLIVAGSETTATALSGLTYYLTQNPVVMKRLTNEIRSAFTEESEITMKATTPLQYLNVCIEEAMRCYPPVPESPPRQSPGDYIRGKYIPEGTKITIYQWATYHSAQNFVEPFAFRPERWLAPTNEWYDHAFDHDNKAAFSPFSAGPRNCIGKNLAYSELRLIMARFLWNFDVDLVEGYEGWPEKQKAFILWDKPPMMVHLTRVVRGQDRVLSEKHQ</sequence>
<organism evidence="9 10">
    <name type="scientific">Lophiostoma macrostomum CBS 122681</name>
    <dbReference type="NCBI Taxonomy" id="1314788"/>
    <lineage>
        <taxon>Eukaryota</taxon>
        <taxon>Fungi</taxon>
        <taxon>Dikarya</taxon>
        <taxon>Ascomycota</taxon>
        <taxon>Pezizomycotina</taxon>
        <taxon>Dothideomycetes</taxon>
        <taxon>Pleosporomycetidae</taxon>
        <taxon>Pleosporales</taxon>
        <taxon>Lophiostomataceae</taxon>
        <taxon>Lophiostoma</taxon>
    </lineage>
</organism>
<dbReference type="EMBL" id="MU004407">
    <property type="protein sequence ID" value="KAF2652208.1"/>
    <property type="molecule type" value="Genomic_DNA"/>
</dbReference>
<keyword evidence="5 6" id="KW-0408">Iron</keyword>
<dbReference type="CDD" id="cd11058">
    <property type="entry name" value="CYP60B-like"/>
    <property type="match status" value="1"/>
</dbReference>
<dbReference type="AlphaFoldDB" id="A0A6A6T0A2"/>
<dbReference type="InterPro" id="IPR036396">
    <property type="entry name" value="Cyt_P450_sf"/>
</dbReference>
<feature type="transmembrane region" description="Helical" evidence="8">
    <location>
        <begin position="6"/>
        <end position="28"/>
    </location>
</feature>
<dbReference type="SUPFAM" id="SSF48264">
    <property type="entry name" value="Cytochrome P450"/>
    <property type="match status" value="1"/>
</dbReference>
<keyword evidence="3 6" id="KW-0349">Heme</keyword>
<dbReference type="InterPro" id="IPR001128">
    <property type="entry name" value="Cyt_P450"/>
</dbReference>
<dbReference type="GO" id="GO:0020037">
    <property type="term" value="F:heme binding"/>
    <property type="evidence" value="ECO:0007669"/>
    <property type="project" value="InterPro"/>
</dbReference>
<dbReference type="PRINTS" id="PR00463">
    <property type="entry name" value="EP450I"/>
</dbReference>
<protein>
    <submittedName>
        <fullName evidence="9">Cytochrome P450 3A17</fullName>
    </submittedName>
</protein>
<proteinExistence type="inferred from homology"/>
<gene>
    <name evidence="9" type="ORF">K491DRAFT_681538</name>
</gene>
<dbReference type="PRINTS" id="PR00385">
    <property type="entry name" value="P450"/>
</dbReference>
<comment type="cofactor">
    <cofactor evidence="1 6">
        <name>heme</name>
        <dbReference type="ChEBI" id="CHEBI:30413"/>
    </cofactor>
</comment>
<keyword evidence="4 6" id="KW-0479">Metal-binding</keyword>
<dbReference type="GO" id="GO:0004497">
    <property type="term" value="F:monooxygenase activity"/>
    <property type="evidence" value="ECO:0007669"/>
    <property type="project" value="UniProtKB-KW"/>
</dbReference>
<feature type="binding site" description="axial binding residue" evidence="6">
    <location>
        <position position="446"/>
    </location>
    <ligand>
        <name>heme</name>
        <dbReference type="ChEBI" id="CHEBI:30413"/>
    </ligand>
    <ligandPart>
        <name>Fe</name>
        <dbReference type="ChEBI" id="CHEBI:18248"/>
    </ligandPart>
</feature>
<evidence type="ECO:0000256" key="1">
    <source>
        <dbReference type="ARBA" id="ARBA00001971"/>
    </source>
</evidence>
<dbReference type="Pfam" id="PF00067">
    <property type="entry name" value="p450"/>
    <property type="match status" value="1"/>
</dbReference>
<reference evidence="9" key="1">
    <citation type="journal article" date="2020" name="Stud. Mycol.">
        <title>101 Dothideomycetes genomes: a test case for predicting lifestyles and emergence of pathogens.</title>
        <authorList>
            <person name="Haridas S."/>
            <person name="Albert R."/>
            <person name="Binder M."/>
            <person name="Bloem J."/>
            <person name="Labutti K."/>
            <person name="Salamov A."/>
            <person name="Andreopoulos B."/>
            <person name="Baker S."/>
            <person name="Barry K."/>
            <person name="Bills G."/>
            <person name="Bluhm B."/>
            <person name="Cannon C."/>
            <person name="Castanera R."/>
            <person name="Culley D."/>
            <person name="Daum C."/>
            <person name="Ezra D."/>
            <person name="Gonzalez J."/>
            <person name="Henrissat B."/>
            <person name="Kuo A."/>
            <person name="Liang C."/>
            <person name="Lipzen A."/>
            <person name="Lutzoni F."/>
            <person name="Magnuson J."/>
            <person name="Mondo S."/>
            <person name="Nolan M."/>
            <person name="Ohm R."/>
            <person name="Pangilinan J."/>
            <person name="Park H.-J."/>
            <person name="Ramirez L."/>
            <person name="Alfaro M."/>
            <person name="Sun H."/>
            <person name="Tritt A."/>
            <person name="Yoshinaga Y."/>
            <person name="Zwiers L.-H."/>
            <person name="Turgeon B."/>
            <person name="Goodwin S."/>
            <person name="Spatafora J."/>
            <person name="Crous P."/>
            <person name="Grigoriev I."/>
        </authorList>
    </citation>
    <scope>NUCLEOTIDE SEQUENCE</scope>
    <source>
        <strain evidence="9">CBS 122681</strain>
    </source>
</reference>
<dbReference type="InterPro" id="IPR002401">
    <property type="entry name" value="Cyt_P450_E_grp-I"/>
</dbReference>
<dbReference type="PANTHER" id="PTHR24305">
    <property type="entry name" value="CYTOCHROME P450"/>
    <property type="match status" value="1"/>
</dbReference>
<keyword evidence="8" id="KW-1133">Transmembrane helix</keyword>
<dbReference type="GO" id="GO:0005506">
    <property type="term" value="F:iron ion binding"/>
    <property type="evidence" value="ECO:0007669"/>
    <property type="project" value="InterPro"/>
</dbReference>
<evidence type="ECO:0000256" key="2">
    <source>
        <dbReference type="ARBA" id="ARBA00010617"/>
    </source>
</evidence>
<dbReference type="InterPro" id="IPR050121">
    <property type="entry name" value="Cytochrome_P450_monoxygenase"/>
</dbReference>
<evidence type="ECO:0000256" key="3">
    <source>
        <dbReference type="ARBA" id="ARBA00022617"/>
    </source>
</evidence>
<evidence type="ECO:0000313" key="10">
    <source>
        <dbReference type="Proteomes" id="UP000799324"/>
    </source>
</evidence>
<dbReference type="OrthoDB" id="1470350at2759"/>
<evidence type="ECO:0000256" key="8">
    <source>
        <dbReference type="SAM" id="Phobius"/>
    </source>
</evidence>
<dbReference type="PANTHER" id="PTHR24305:SF210">
    <property type="entry name" value="CYTOCHROME P450 MONOOXYGENASE ASQL-RELATED"/>
    <property type="match status" value="1"/>
</dbReference>
<keyword evidence="7" id="KW-0503">Monooxygenase</keyword>
<name>A0A6A6T0A2_9PLEO</name>
<evidence type="ECO:0000256" key="6">
    <source>
        <dbReference type="PIRSR" id="PIRSR602401-1"/>
    </source>
</evidence>
<keyword evidence="10" id="KW-1185">Reference proteome</keyword>
<dbReference type="GO" id="GO:0016705">
    <property type="term" value="F:oxidoreductase activity, acting on paired donors, with incorporation or reduction of molecular oxygen"/>
    <property type="evidence" value="ECO:0007669"/>
    <property type="project" value="InterPro"/>
</dbReference>
<accession>A0A6A6T0A2</accession>
<dbReference type="Proteomes" id="UP000799324">
    <property type="component" value="Unassembled WGS sequence"/>
</dbReference>
<comment type="similarity">
    <text evidence="2 7">Belongs to the cytochrome P450 family.</text>
</comment>
<evidence type="ECO:0000313" key="9">
    <source>
        <dbReference type="EMBL" id="KAF2652208.1"/>
    </source>
</evidence>
<dbReference type="InterPro" id="IPR017972">
    <property type="entry name" value="Cyt_P450_CS"/>
</dbReference>
<keyword evidence="7" id="KW-0560">Oxidoreductase</keyword>
<dbReference type="PROSITE" id="PS00086">
    <property type="entry name" value="CYTOCHROME_P450"/>
    <property type="match status" value="1"/>
</dbReference>
<keyword evidence="8" id="KW-0812">Transmembrane</keyword>
<evidence type="ECO:0000256" key="7">
    <source>
        <dbReference type="RuleBase" id="RU000461"/>
    </source>
</evidence>
<evidence type="ECO:0000256" key="5">
    <source>
        <dbReference type="ARBA" id="ARBA00023004"/>
    </source>
</evidence>
<evidence type="ECO:0000256" key="4">
    <source>
        <dbReference type="ARBA" id="ARBA00022723"/>
    </source>
</evidence>
<dbReference type="Gene3D" id="1.10.630.10">
    <property type="entry name" value="Cytochrome P450"/>
    <property type="match status" value="1"/>
</dbReference>
<keyword evidence="8" id="KW-0472">Membrane</keyword>